<feature type="compositionally biased region" description="Pro residues" evidence="4">
    <location>
        <begin position="92"/>
        <end position="124"/>
    </location>
</feature>
<dbReference type="SMART" id="SM00335">
    <property type="entry name" value="ANX"/>
    <property type="match status" value="4"/>
</dbReference>
<dbReference type="Proteomes" id="UP000002035">
    <property type="component" value="Unassembled WGS sequence"/>
</dbReference>
<dbReference type="InterPro" id="IPR018252">
    <property type="entry name" value="Annexin_repeat_CS"/>
</dbReference>
<feature type="compositionally biased region" description="Low complexity" evidence="4">
    <location>
        <begin position="125"/>
        <end position="148"/>
    </location>
</feature>
<dbReference type="SUPFAM" id="SSF47874">
    <property type="entry name" value="Annexin"/>
    <property type="match status" value="1"/>
</dbReference>
<dbReference type="eggNOG" id="KOG0819">
    <property type="taxonomic scope" value="Eukaryota"/>
</dbReference>
<dbReference type="GeneID" id="9224512"/>
<feature type="compositionally biased region" description="Low complexity" evidence="4">
    <location>
        <begin position="42"/>
        <end position="60"/>
    </location>
</feature>
<evidence type="ECO:0000313" key="6">
    <source>
        <dbReference type="Proteomes" id="UP000002035"/>
    </source>
</evidence>
<dbReference type="OMA" id="VRGPLMQ"/>
<gene>
    <name evidence="5" type="ORF">MCYG_04180</name>
</gene>
<evidence type="ECO:0000256" key="3">
    <source>
        <dbReference type="RuleBase" id="RU003540"/>
    </source>
</evidence>
<dbReference type="EMBL" id="DS995704">
    <property type="protein sequence ID" value="EEQ31361.1"/>
    <property type="molecule type" value="Genomic_DNA"/>
</dbReference>
<sequence length="472" mass="51919">MAGYPPPGQNPYPPHGGPPPQGYPPQGYQGHPPQGQYPPPQHGQYPPQGHHPPQGHYPPQGHHPPPGGAQAQYYAPQGHPPQGQYPQGQYGAPPPGAPPHGYPPQGLPQGQYPPPQQGHYPPPQHGYAPQGHYPPQGHHPQPGYGAAPSGPPAQPSPGYAPGQMAQGDASREADSLRKAMKGFGTDELTLIEILSKPDALRMALICHTFYSRHKRNLDKDIEKECGGKFRDVMLALVRGPLMQDVYAVNKAIKGMGTNERLLNDVLLSRSNADMNAIKTAYKTTFGRTLEADVRGDLSMQTEQFFNLVLAATRAEENTPPNQYQHDQDMTQMWGAMGGNTGVPKHTVWHIITQRSDAQIRAISEDFPKKYNTALSAQITSHFSGHIRDALVHIVSKAVRPVLHDVLALEDTMAGMGTNDCLLIERLVRIHWNRHYMEQVKDGYMKKYGKPLRSRVASETRGDYEKALLAILQ</sequence>
<dbReference type="Gene3D" id="1.10.220.10">
    <property type="entry name" value="Annexin"/>
    <property type="match status" value="4"/>
</dbReference>
<keyword evidence="1 3" id="KW-0677">Repeat</keyword>
<comment type="similarity">
    <text evidence="3">Belongs to the annexin family.</text>
</comment>
<proteinExistence type="inferred from homology"/>
<dbReference type="GO" id="GO:0005509">
    <property type="term" value="F:calcium ion binding"/>
    <property type="evidence" value="ECO:0007669"/>
    <property type="project" value="InterPro"/>
</dbReference>
<dbReference type="GO" id="GO:0005634">
    <property type="term" value="C:nucleus"/>
    <property type="evidence" value="ECO:0007669"/>
    <property type="project" value="TreeGrafter"/>
</dbReference>
<evidence type="ECO:0000256" key="1">
    <source>
        <dbReference type="ARBA" id="ARBA00022737"/>
    </source>
</evidence>
<dbReference type="OrthoDB" id="37886at2759"/>
<dbReference type="Pfam" id="PF00191">
    <property type="entry name" value="Annexin"/>
    <property type="match status" value="4"/>
</dbReference>
<comment type="domain">
    <text evidence="3">A pair of annexin repeats may form one binding site for calcium and phospholipid.</text>
</comment>
<dbReference type="InterPro" id="IPR001464">
    <property type="entry name" value="Annexin"/>
</dbReference>
<protein>
    <recommendedName>
        <fullName evidence="3">Annexin</fullName>
    </recommendedName>
</protein>
<dbReference type="GO" id="GO:0005544">
    <property type="term" value="F:calcium-dependent phospholipid binding"/>
    <property type="evidence" value="ECO:0007669"/>
    <property type="project" value="UniProtKB-KW"/>
</dbReference>
<dbReference type="VEuPathDB" id="FungiDB:MCYG_04180"/>
<evidence type="ECO:0000256" key="4">
    <source>
        <dbReference type="SAM" id="MobiDB-lite"/>
    </source>
</evidence>
<keyword evidence="2 3" id="KW-0041">Annexin</keyword>
<dbReference type="GO" id="GO:0005737">
    <property type="term" value="C:cytoplasm"/>
    <property type="evidence" value="ECO:0007669"/>
    <property type="project" value="TreeGrafter"/>
</dbReference>
<dbReference type="PROSITE" id="PS00223">
    <property type="entry name" value="ANNEXIN_1"/>
    <property type="match status" value="1"/>
</dbReference>
<dbReference type="PANTHER" id="PTHR10502">
    <property type="entry name" value="ANNEXIN"/>
    <property type="match status" value="1"/>
</dbReference>
<feature type="compositionally biased region" description="Pro residues" evidence="4">
    <location>
        <begin position="1"/>
        <end position="23"/>
    </location>
</feature>
<dbReference type="PROSITE" id="PS51897">
    <property type="entry name" value="ANNEXIN_2"/>
    <property type="match status" value="3"/>
</dbReference>
<reference evidence="6" key="1">
    <citation type="journal article" date="2012" name="MBio">
        <title>Comparative genome analysis of Trichophyton rubrum and related dermatophytes reveals candidate genes involved in infection.</title>
        <authorList>
            <person name="Martinez D.A."/>
            <person name="Oliver B.G."/>
            <person name="Graeser Y."/>
            <person name="Goldberg J.M."/>
            <person name="Li W."/>
            <person name="Martinez-Rossi N.M."/>
            <person name="Monod M."/>
            <person name="Shelest E."/>
            <person name="Barton R.C."/>
            <person name="Birch E."/>
            <person name="Brakhage A.A."/>
            <person name="Chen Z."/>
            <person name="Gurr S.J."/>
            <person name="Heiman D."/>
            <person name="Heitman J."/>
            <person name="Kosti I."/>
            <person name="Rossi A."/>
            <person name="Saif S."/>
            <person name="Samalova M."/>
            <person name="Saunders C.W."/>
            <person name="Shea T."/>
            <person name="Summerbell R.C."/>
            <person name="Xu J."/>
            <person name="Young S."/>
            <person name="Zeng Q."/>
            <person name="Birren B.W."/>
            <person name="Cuomo C.A."/>
            <person name="White T.C."/>
        </authorList>
    </citation>
    <scope>NUCLEOTIDE SEQUENCE [LARGE SCALE GENOMIC DNA]</scope>
    <source>
        <strain evidence="6">ATCC MYA-4605 / CBS 113480</strain>
    </source>
</reference>
<name>C5FNC5_ARTOC</name>
<dbReference type="STRING" id="554155.C5FNC5"/>
<dbReference type="InterPro" id="IPR018502">
    <property type="entry name" value="Annexin_repeat"/>
</dbReference>
<accession>C5FNC5</accession>
<dbReference type="InterPro" id="IPR037104">
    <property type="entry name" value="Annexin_sf"/>
</dbReference>
<keyword evidence="3" id="KW-0106">Calcium</keyword>
<dbReference type="PANTHER" id="PTHR10502:SF179">
    <property type="entry name" value="ANNEXIN"/>
    <property type="match status" value="1"/>
</dbReference>
<feature type="compositionally biased region" description="Low complexity" evidence="4">
    <location>
        <begin position="68"/>
        <end position="91"/>
    </location>
</feature>
<keyword evidence="6" id="KW-1185">Reference proteome</keyword>
<keyword evidence="3" id="KW-0111">Calcium/phospholipid-binding</keyword>
<dbReference type="PRINTS" id="PR00196">
    <property type="entry name" value="ANNEXIN"/>
</dbReference>
<feature type="compositionally biased region" description="Low complexity" evidence="4">
    <location>
        <begin position="24"/>
        <end position="34"/>
    </location>
</feature>
<evidence type="ECO:0000313" key="5">
    <source>
        <dbReference type="EMBL" id="EEQ31361.1"/>
    </source>
</evidence>
<dbReference type="AlphaFoldDB" id="C5FNC5"/>
<dbReference type="RefSeq" id="XP_002846443.1">
    <property type="nucleotide sequence ID" value="XM_002846397.1"/>
</dbReference>
<evidence type="ECO:0000256" key="2">
    <source>
        <dbReference type="ARBA" id="ARBA00023216"/>
    </source>
</evidence>
<dbReference type="GO" id="GO:0012506">
    <property type="term" value="C:vesicle membrane"/>
    <property type="evidence" value="ECO:0007669"/>
    <property type="project" value="TreeGrafter"/>
</dbReference>
<dbReference type="PRINTS" id="PR01813">
    <property type="entry name" value="ANNEXINFUNGI"/>
</dbReference>
<organism evidence="5 6">
    <name type="scientific">Arthroderma otae (strain ATCC MYA-4605 / CBS 113480)</name>
    <name type="common">Microsporum canis</name>
    <dbReference type="NCBI Taxonomy" id="554155"/>
    <lineage>
        <taxon>Eukaryota</taxon>
        <taxon>Fungi</taxon>
        <taxon>Dikarya</taxon>
        <taxon>Ascomycota</taxon>
        <taxon>Pezizomycotina</taxon>
        <taxon>Eurotiomycetes</taxon>
        <taxon>Eurotiomycetidae</taxon>
        <taxon>Onygenales</taxon>
        <taxon>Arthrodermataceae</taxon>
        <taxon>Microsporum</taxon>
    </lineage>
</organism>
<dbReference type="GO" id="GO:0005886">
    <property type="term" value="C:plasma membrane"/>
    <property type="evidence" value="ECO:0007669"/>
    <property type="project" value="TreeGrafter"/>
</dbReference>
<dbReference type="InterPro" id="IPR009117">
    <property type="entry name" value="ANX14"/>
</dbReference>
<dbReference type="GO" id="GO:0001786">
    <property type="term" value="F:phosphatidylserine binding"/>
    <property type="evidence" value="ECO:0007669"/>
    <property type="project" value="TreeGrafter"/>
</dbReference>
<dbReference type="HOGENOM" id="CLU_025300_4_0_1"/>
<feature type="region of interest" description="Disordered" evidence="4">
    <location>
        <begin position="1"/>
        <end position="174"/>
    </location>
</feature>